<gene>
    <name evidence="1" type="ordered locus">WEN_00900</name>
</gene>
<sequence>MLALKLLFIPIGGSIVALSGVSSFSSLDWDLPNTWRASSKSNFPLFTCKHIDTRTEKSQWIESELLVTLKFKNDGDRHNLKDDVQLELQGIGSVISSWGTQIKHNFKSREENLHEGGVGTGDESRYVLTIFTTSNKTRLSELGGGHDSYVYGDEIDCNKTLFAFSRPDTTQTEQHLKNVKFFLSNCANNKTSGRLECQIKIESNKGLEWRQEFKPIVIS</sequence>
<dbReference type="AlphaFoldDB" id="I6Z5Y7"/>
<name>I6Z5Y7_MYCWM</name>
<dbReference type="HOGENOM" id="CLU_1208739_0_0_14"/>
<protein>
    <submittedName>
        <fullName evidence="1">Uncharacterized protein</fullName>
    </submittedName>
</protein>
<dbReference type="PATRIC" id="fig|1197325.3.peg.196"/>
<dbReference type="RefSeq" id="WP_014849693.1">
    <property type="nucleotide sequence ID" value="NC_018149.1"/>
</dbReference>
<evidence type="ECO:0000313" key="1">
    <source>
        <dbReference type="EMBL" id="AFN64983.1"/>
    </source>
</evidence>
<accession>I6Z5Y7</accession>
<dbReference type="Proteomes" id="UP000009005">
    <property type="component" value="Chromosome"/>
</dbReference>
<dbReference type="STRING" id="1197325.WEN_00900"/>
<keyword evidence="2" id="KW-1185">Reference proteome</keyword>
<reference evidence="1 2" key="1">
    <citation type="journal article" date="2012" name="J. Bacteriol.">
        <title>Complete genome sequence of Mycoplasma wenyonii strain Massachusetts.</title>
        <authorList>
            <person name="Dos Santos A.P."/>
            <person name="Guimaraes A.M."/>
            <person name="do Nascimento N.C."/>
            <person name="Sanmiguel P.J."/>
            <person name="Messick J.B."/>
        </authorList>
    </citation>
    <scope>NUCLEOTIDE SEQUENCE [LARGE SCALE GENOMIC DNA]</scope>
    <source>
        <strain evidence="1 2">Massachusetts</strain>
    </source>
</reference>
<organism evidence="1 2">
    <name type="scientific">Mycoplasma wenyonii (strain Massachusetts)</name>
    <name type="common">Eperythrozoon wenyonii</name>
    <dbReference type="NCBI Taxonomy" id="1197325"/>
    <lineage>
        <taxon>Bacteria</taxon>
        <taxon>Bacillati</taxon>
        <taxon>Mycoplasmatota</taxon>
        <taxon>Mollicutes</taxon>
        <taxon>Mycoplasmataceae</taxon>
        <taxon>Mycoplasma</taxon>
    </lineage>
</organism>
<dbReference type="EMBL" id="CP003703">
    <property type="protein sequence ID" value="AFN64983.1"/>
    <property type="molecule type" value="Genomic_DNA"/>
</dbReference>
<dbReference type="KEGG" id="mwe:WEN_00900"/>
<proteinExistence type="predicted"/>
<evidence type="ECO:0000313" key="2">
    <source>
        <dbReference type="Proteomes" id="UP000009005"/>
    </source>
</evidence>